<gene>
    <name evidence="1" type="ORF">L6164_001898</name>
</gene>
<protein>
    <submittedName>
        <fullName evidence="1">Uncharacterized protein</fullName>
    </submittedName>
</protein>
<name>A0ACB9QB35_BAUVA</name>
<organism evidence="1 2">
    <name type="scientific">Bauhinia variegata</name>
    <name type="common">Purple orchid tree</name>
    <name type="synonym">Phanera variegata</name>
    <dbReference type="NCBI Taxonomy" id="167791"/>
    <lineage>
        <taxon>Eukaryota</taxon>
        <taxon>Viridiplantae</taxon>
        <taxon>Streptophyta</taxon>
        <taxon>Embryophyta</taxon>
        <taxon>Tracheophyta</taxon>
        <taxon>Spermatophyta</taxon>
        <taxon>Magnoliopsida</taxon>
        <taxon>eudicotyledons</taxon>
        <taxon>Gunneridae</taxon>
        <taxon>Pentapetalae</taxon>
        <taxon>rosids</taxon>
        <taxon>fabids</taxon>
        <taxon>Fabales</taxon>
        <taxon>Fabaceae</taxon>
        <taxon>Cercidoideae</taxon>
        <taxon>Cercideae</taxon>
        <taxon>Bauhiniinae</taxon>
        <taxon>Bauhinia</taxon>
    </lineage>
</organism>
<dbReference type="EMBL" id="CM039426">
    <property type="protein sequence ID" value="KAI4357987.1"/>
    <property type="molecule type" value="Genomic_DNA"/>
</dbReference>
<proteinExistence type="predicted"/>
<evidence type="ECO:0000313" key="1">
    <source>
        <dbReference type="EMBL" id="KAI4357987.1"/>
    </source>
</evidence>
<keyword evidence="2" id="KW-1185">Reference proteome</keyword>
<sequence length="372" mass="40923">MKHAKEEPPTSAAQIDVEKLVGSLPLHLTAVLISSDRDEGMLKYLLCGIRLLHSLCDLAPRHSKLEQILLDDVKVLEQLIDLVFYTLIVLGGYRQEDRTCSFVNLVHSALVPCSLYLLTGFISPQWPDLVLVFLAHPNVDLFMDAAFGSVRLVVRNCGIILLLAQSILKLNIQPSFPEDSRILAAISRLKAKVPSIKAFLILMKLLSRQNLDLAKSVASEVFDLLKTTIGIDSRLLISDRSYPMGYLQLNALRLVDILSDDSNFRSCITEAQSTGGCSSPLLGKEPADLNKKDGNSKEGTSEDSAMQDIEQYNTRAEDINQHDDLNRQDQAEDKGISNKGISGGAEDVDKDAHNVDTSGSDTSSAKGKNERY</sequence>
<evidence type="ECO:0000313" key="2">
    <source>
        <dbReference type="Proteomes" id="UP000828941"/>
    </source>
</evidence>
<comment type="caution">
    <text evidence="1">The sequence shown here is derived from an EMBL/GenBank/DDBJ whole genome shotgun (WGS) entry which is preliminary data.</text>
</comment>
<dbReference type="Proteomes" id="UP000828941">
    <property type="component" value="Chromosome 1"/>
</dbReference>
<reference evidence="1 2" key="1">
    <citation type="journal article" date="2022" name="DNA Res.">
        <title>Chromosomal-level genome assembly of the orchid tree Bauhinia variegata (Leguminosae; Cercidoideae) supports the allotetraploid origin hypothesis of Bauhinia.</title>
        <authorList>
            <person name="Zhong Y."/>
            <person name="Chen Y."/>
            <person name="Zheng D."/>
            <person name="Pang J."/>
            <person name="Liu Y."/>
            <person name="Luo S."/>
            <person name="Meng S."/>
            <person name="Qian L."/>
            <person name="Wei D."/>
            <person name="Dai S."/>
            <person name="Zhou R."/>
        </authorList>
    </citation>
    <scope>NUCLEOTIDE SEQUENCE [LARGE SCALE GENOMIC DNA]</scope>
    <source>
        <strain evidence="1">BV-YZ2020</strain>
    </source>
</reference>
<accession>A0ACB9QB35</accession>